<feature type="region of interest" description="Disordered" evidence="2">
    <location>
        <begin position="753"/>
        <end position="794"/>
    </location>
</feature>
<keyword evidence="1" id="KW-0547">Nucleotide-binding</keyword>
<feature type="compositionally biased region" description="Low complexity" evidence="2">
    <location>
        <begin position="148"/>
        <end position="170"/>
    </location>
</feature>
<dbReference type="InterPro" id="IPR011009">
    <property type="entry name" value="Kinase-like_dom_sf"/>
</dbReference>
<accession>A0A2C6L7V4</accession>
<keyword evidence="1" id="KW-0067">ATP-binding</keyword>
<gene>
    <name evidence="4" type="ORF">CSUI_002692</name>
</gene>
<feature type="compositionally biased region" description="Low complexity" evidence="2">
    <location>
        <begin position="780"/>
        <end position="791"/>
    </location>
</feature>
<dbReference type="PROSITE" id="PS00107">
    <property type="entry name" value="PROTEIN_KINASE_ATP"/>
    <property type="match status" value="1"/>
</dbReference>
<sequence>MRDTCNSLCIMPVLFLSALQRRLPLSTEAASFVCLLFSLFHALFSPSHGDFSLLFTAPARTTEKSTLAGVLPSDDEHALLLNSSFVSSHLYLPEEKLLQPGLPQVSGESGATENYSHTKGRGGENVSSSVDSRRAGAKDDLHGKETGRSSGLSSLSTQKESLSQQPLSASSLREDVENTFLNKQVSLVSPRALPAPQSSLSAATPSDLSISLRGNTQPQDLSLAQRGDIIDWRYLLFRRLHSFPSSPSLSSALVPFYDEAETGLYPGDVAAAYISSVAEERRKKVPREINTWRDMGVVEGENVDSSPQIVSPVIMEETQETRLPSFCSDTPGGHTPGQVRKDCFALHQRGEGKVSGGDECMFQEEGNRVLCITREDNTTSVDEPQLKPSQLQLKDIFVVPPGVHTAGDTEQKAVSFSKKHFQLSPEPSLALLSPAKREQQKRALLRILTRETQRGVSSRKFLTLTEGISGSVPRGSLAGTGRQDDFSSDEDIQWLWVVALEGPAIFRFLGWADEDQGEDDKAVATEASGLQDGVCANPDVFLKAFPFWTSAEGEQKQYELFSKLGKGSYGEVWAALALDTQAEHRYVVLKRMLHPKDDRGKRIRLSGEREIFFGQMLAGTPQIARFLEAFTLPTDGGSGVRTRDGVGDARGGKHGKGSKTSRGSDETCAGMCHQDKQGSEQRRRRGWFFSKKARVNFKQERMRKEKDKEKEDLWLVFVNEGYSLSHLFFSPDEQRGGLLTPSDLWWLLKRGKDSKKNSPDEGTNKDDGVNTGPTAAERMSTSSSSSSSFGGSKRKKPSPFQAFYDTFAQGAAAPDFLILLRALMRQLLVALAKAHSFHITHRDVKPVRRCKDSQKGATLYAPG</sequence>
<evidence type="ECO:0000256" key="1">
    <source>
        <dbReference type="PROSITE-ProRule" id="PRU10141"/>
    </source>
</evidence>
<name>A0A2C6L7V4_9APIC</name>
<feature type="domain" description="Protein kinase" evidence="3">
    <location>
        <begin position="558"/>
        <end position="863"/>
    </location>
</feature>
<dbReference type="EMBL" id="MIGC01001115">
    <property type="protein sequence ID" value="PHJ23452.1"/>
    <property type="molecule type" value="Genomic_DNA"/>
</dbReference>
<feature type="compositionally biased region" description="Polar residues" evidence="2">
    <location>
        <begin position="106"/>
        <end position="117"/>
    </location>
</feature>
<dbReference type="SUPFAM" id="SSF56112">
    <property type="entry name" value="Protein kinase-like (PK-like)"/>
    <property type="match status" value="1"/>
</dbReference>
<dbReference type="GO" id="GO:0004672">
    <property type="term" value="F:protein kinase activity"/>
    <property type="evidence" value="ECO:0007669"/>
    <property type="project" value="InterPro"/>
</dbReference>
<evidence type="ECO:0000259" key="3">
    <source>
        <dbReference type="PROSITE" id="PS50011"/>
    </source>
</evidence>
<dbReference type="InterPro" id="IPR017441">
    <property type="entry name" value="Protein_kinase_ATP_BS"/>
</dbReference>
<feature type="compositionally biased region" description="Basic and acidic residues" evidence="2">
    <location>
        <begin position="641"/>
        <end position="651"/>
    </location>
</feature>
<evidence type="ECO:0000256" key="2">
    <source>
        <dbReference type="SAM" id="MobiDB-lite"/>
    </source>
</evidence>
<dbReference type="GeneID" id="94426102"/>
<dbReference type="VEuPathDB" id="ToxoDB:CSUI_002692"/>
<dbReference type="InterPro" id="IPR000719">
    <property type="entry name" value="Prot_kinase_dom"/>
</dbReference>
<reference evidence="4 5" key="1">
    <citation type="journal article" date="2017" name="Int. J. Parasitol.">
        <title>The genome of the protozoan parasite Cystoisospora suis and a reverse vaccinology approach to identify vaccine candidates.</title>
        <authorList>
            <person name="Palmieri N."/>
            <person name="Shrestha A."/>
            <person name="Ruttkowski B."/>
            <person name="Beck T."/>
            <person name="Vogl C."/>
            <person name="Tomley F."/>
            <person name="Blake D.P."/>
            <person name="Joachim A."/>
        </authorList>
    </citation>
    <scope>NUCLEOTIDE SEQUENCE [LARGE SCALE GENOMIC DNA]</scope>
    <source>
        <strain evidence="4 5">Wien I</strain>
    </source>
</reference>
<dbReference type="GO" id="GO:0005524">
    <property type="term" value="F:ATP binding"/>
    <property type="evidence" value="ECO:0007669"/>
    <property type="project" value="UniProtKB-UniRule"/>
</dbReference>
<evidence type="ECO:0000313" key="4">
    <source>
        <dbReference type="EMBL" id="PHJ23452.1"/>
    </source>
</evidence>
<keyword evidence="4" id="KW-0418">Kinase</keyword>
<organism evidence="4 5">
    <name type="scientific">Cystoisospora suis</name>
    <dbReference type="NCBI Taxonomy" id="483139"/>
    <lineage>
        <taxon>Eukaryota</taxon>
        <taxon>Sar</taxon>
        <taxon>Alveolata</taxon>
        <taxon>Apicomplexa</taxon>
        <taxon>Conoidasida</taxon>
        <taxon>Coccidia</taxon>
        <taxon>Eucoccidiorida</taxon>
        <taxon>Eimeriorina</taxon>
        <taxon>Sarcocystidae</taxon>
        <taxon>Cystoisospora</taxon>
    </lineage>
</organism>
<dbReference type="RefSeq" id="XP_067925128.1">
    <property type="nucleotide sequence ID" value="XM_068062891.1"/>
</dbReference>
<protein>
    <submittedName>
        <fullName evidence="4">Cmgc cdk protein kinase</fullName>
    </submittedName>
</protein>
<dbReference type="Proteomes" id="UP000221165">
    <property type="component" value="Unassembled WGS sequence"/>
</dbReference>
<feature type="region of interest" description="Disordered" evidence="2">
    <location>
        <begin position="101"/>
        <end position="170"/>
    </location>
</feature>
<feature type="compositionally biased region" description="Basic and acidic residues" evidence="2">
    <location>
        <begin position="753"/>
        <end position="768"/>
    </location>
</feature>
<dbReference type="Gene3D" id="3.30.200.20">
    <property type="entry name" value="Phosphorylase Kinase, domain 1"/>
    <property type="match status" value="1"/>
</dbReference>
<dbReference type="OrthoDB" id="348535at2759"/>
<keyword evidence="5" id="KW-1185">Reference proteome</keyword>
<dbReference type="PROSITE" id="PS50011">
    <property type="entry name" value="PROTEIN_KINASE_DOM"/>
    <property type="match status" value="1"/>
</dbReference>
<dbReference type="AlphaFoldDB" id="A0A2C6L7V4"/>
<comment type="caution">
    <text evidence="4">The sequence shown here is derived from an EMBL/GenBank/DDBJ whole genome shotgun (WGS) entry which is preliminary data.</text>
</comment>
<keyword evidence="4" id="KW-0808">Transferase</keyword>
<feature type="binding site" evidence="1">
    <location>
        <position position="590"/>
    </location>
    <ligand>
        <name>ATP</name>
        <dbReference type="ChEBI" id="CHEBI:30616"/>
    </ligand>
</feature>
<feature type="region of interest" description="Disordered" evidence="2">
    <location>
        <begin position="638"/>
        <end position="685"/>
    </location>
</feature>
<proteinExistence type="predicted"/>
<evidence type="ECO:0000313" key="5">
    <source>
        <dbReference type="Proteomes" id="UP000221165"/>
    </source>
</evidence>
<feature type="compositionally biased region" description="Basic and acidic residues" evidence="2">
    <location>
        <begin position="131"/>
        <end position="147"/>
    </location>
</feature>